<sequence>MKQEVAALRRDVERLRSRVDALAARRVPAAPDPSRTARWDEAHRLANETAGAMDRLLQNEVMLWQAVDRIDAILAAERSAAEPGAAGGERAG</sequence>
<gene>
    <name evidence="1" type="ORF">SAMN04489764_0511</name>
</gene>
<dbReference type="EMBL" id="FNKK01000002">
    <property type="protein sequence ID" value="SDQ39513.1"/>
    <property type="molecule type" value="Genomic_DNA"/>
</dbReference>
<reference evidence="1 2" key="1">
    <citation type="submission" date="2016-10" db="EMBL/GenBank/DDBJ databases">
        <authorList>
            <person name="de Groot N.N."/>
        </authorList>
    </citation>
    <scope>NUCLEOTIDE SEQUENCE [LARGE SCALE GENOMIC DNA]</scope>
    <source>
        <strain evidence="1 2">DSM 43794</strain>
    </source>
</reference>
<protein>
    <submittedName>
        <fullName evidence="1">Uncharacterized protein</fullName>
    </submittedName>
</protein>
<proteinExistence type="predicted"/>
<dbReference type="STRING" id="35622.SAMN04489764_0511"/>
<keyword evidence="2" id="KW-1185">Reference proteome</keyword>
<accession>A0A1H1AIC4</accession>
<name>A0A1H1AIC4_9ACTN</name>
<dbReference type="Proteomes" id="UP000217103">
    <property type="component" value="Unassembled WGS sequence"/>
</dbReference>
<evidence type="ECO:0000313" key="2">
    <source>
        <dbReference type="Proteomes" id="UP000217103"/>
    </source>
</evidence>
<organism evidence="1 2">
    <name type="scientific">Thermostaphylospora chromogena</name>
    <dbReference type="NCBI Taxonomy" id="35622"/>
    <lineage>
        <taxon>Bacteria</taxon>
        <taxon>Bacillati</taxon>
        <taxon>Actinomycetota</taxon>
        <taxon>Actinomycetes</taxon>
        <taxon>Streptosporangiales</taxon>
        <taxon>Thermomonosporaceae</taxon>
        <taxon>Thermostaphylospora</taxon>
    </lineage>
</organism>
<dbReference type="OrthoDB" id="3542878at2"/>
<evidence type="ECO:0000313" key="1">
    <source>
        <dbReference type="EMBL" id="SDQ39513.1"/>
    </source>
</evidence>
<dbReference type="RefSeq" id="WP_131815410.1">
    <property type="nucleotide sequence ID" value="NZ_FNKK01000002.1"/>
</dbReference>
<dbReference type="AlphaFoldDB" id="A0A1H1AIC4"/>